<dbReference type="InterPro" id="IPR052896">
    <property type="entry name" value="GGT-like_enzyme"/>
</dbReference>
<dbReference type="InterPro" id="IPR029055">
    <property type="entry name" value="Ntn_hydrolases_N"/>
</dbReference>
<dbReference type="PANTHER" id="PTHR43881:SF1">
    <property type="entry name" value="GAMMA-GLUTAMYLTRANSPEPTIDASE (AFU_ORTHOLOGUE AFUA_4G13580)"/>
    <property type="match status" value="1"/>
</dbReference>
<dbReference type="InterPro" id="IPR043137">
    <property type="entry name" value="GGT_ssub_C"/>
</dbReference>
<evidence type="ECO:0000256" key="3">
    <source>
        <dbReference type="ARBA" id="ARBA00047417"/>
    </source>
</evidence>
<evidence type="ECO:0000313" key="5">
    <source>
        <dbReference type="EMBL" id="MBC8598404.1"/>
    </source>
</evidence>
<keyword evidence="4 5" id="KW-0012">Acyltransferase</keyword>
<dbReference type="InterPro" id="IPR043138">
    <property type="entry name" value="GGT_lsub"/>
</dbReference>
<comment type="similarity">
    <text evidence="4">Belongs to the gamma-glutamyltransferase family.</text>
</comment>
<dbReference type="NCBIfam" id="TIGR00066">
    <property type="entry name" value="g_glut_trans"/>
    <property type="match status" value="1"/>
</dbReference>
<dbReference type="EC" id="3.4.19.13" evidence="4"/>
<evidence type="ECO:0000313" key="6">
    <source>
        <dbReference type="Proteomes" id="UP000647491"/>
    </source>
</evidence>
<accession>A0ABR7NR98</accession>
<comment type="catalytic activity">
    <reaction evidence="1 4">
        <text>an S-substituted glutathione + H2O = an S-substituted L-cysteinylglycine + L-glutamate</text>
        <dbReference type="Rhea" id="RHEA:59468"/>
        <dbReference type="ChEBI" id="CHEBI:15377"/>
        <dbReference type="ChEBI" id="CHEBI:29985"/>
        <dbReference type="ChEBI" id="CHEBI:90779"/>
        <dbReference type="ChEBI" id="CHEBI:143103"/>
        <dbReference type="EC" id="3.4.19.13"/>
    </reaction>
</comment>
<comment type="PTM">
    <text evidence="4">Cleaved by autocatalysis into a large and a small subunit.</text>
</comment>
<dbReference type="Gene3D" id="3.60.20.40">
    <property type="match status" value="1"/>
</dbReference>
<dbReference type="GO" id="GO:0103068">
    <property type="term" value="F:leukotriene C4 gamma-glutamyl transferase activity"/>
    <property type="evidence" value="ECO:0007669"/>
    <property type="project" value="UniProtKB-EC"/>
</dbReference>
<comment type="subunit">
    <text evidence="4">This enzyme consists of two polypeptide chains, which are synthesized in precursor form from a single polypeptide.</text>
</comment>
<dbReference type="Pfam" id="PF01019">
    <property type="entry name" value="G_glu_transpept"/>
    <property type="match status" value="1"/>
</dbReference>
<dbReference type="Gene3D" id="1.10.246.130">
    <property type="match status" value="1"/>
</dbReference>
<organism evidence="5 6">
    <name type="scientific">Enterocloster hominis</name>
    <name type="common">ex Liu et al. 2021</name>
    <dbReference type="NCBI Taxonomy" id="2763663"/>
    <lineage>
        <taxon>Bacteria</taxon>
        <taxon>Bacillati</taxon>
        <taxon>Bacillota</taxon>
        <taxon>Clostridia</taxon>
        <taxon>Lachnospirales</taxon>
        <taxon>Lachnospiraceae</taxon>
        <taxon>Enterocloster</taxon>
    </lineage>
</organism>
<keyword evidence="4 5" id="KW-0808">Transferase</keyword>
<evidence type="ECO:0000256" key="4">
    <source>
        <dbReference type="RuleBase" id="RU368036"/>
    </source>
</evidence>
<name>A0ABR7NR98_9FIRM</name>
<comment type="caution">
    <text evidence="5">The sequence shown here is derived from an EMBL/GenBank/DDBJ whole genome shotgun (WGS) entry which is preliminary data.</text>
</comment>
<evidence type="ECO:0000256" key="2">
    <source>
        <dbReference type="ARBA" id="ARBA00001089"/>
    </source>
</evidence>
<dbReference type="EC" id="2.3.2.2" evidence="4"/>
<comment type="catalytic activity">
    <reaction evidence="2 4">
        <text>glutathione + H2O = L-cysteinylglycine + L-glutamate</text>
        <dbReference type="Rhea" id="RHEA:28807"/>
        <dbReference type="ChEBI" id="CHEBI:15377"/>
        <dbReference type="ChEBI" id="CHEBI:29985"/>
        <dbReference type="ChEBI" id="CHEBI:57925"/>
        <dbReference type="ChEBI" id="CHEBI:61694"/>
        <dbReference type="EC" id="3.4.19.13"/>
    </reaction>
</comment>
<gene>
    <name evidence="5" type="primary">ggt</name>
    <name evidence="5" type="ORF">H8708_04020</name>
</gene>
<evidence type="ECO:0000256" key="1">
    <source>
        <dbReference type="ARBA" id="ARBA00001049"/>
    </source>
</evidence>
<proteinExistence type="inferred from homology"/>
<keyword evidence="4" id="KW-0865">Zymogen</keyword>
<comment type="catalytic activity">
    <reaction evidence="3 4">
        <text>an N-terminal (5-L-glutamyl)-[peptide] + an alpha-amino acid = 5-L-glutamyl amino acid + an N-terminal L-alpha-aminoacyl-[peptide]</text>
        <dbReference type="Rhea" id="RHEA:23904"/>
        <dbReference type="Rhea" id="RHEA-COMP:9780"/>
        <dbReference type="Rhea" id="RHEA-COMP:9795"/>
        <dbReference type="ChEBI" id="CHEBI:77644"/>
        <dbReference type="ChEBI" id="CHEBI:78597"/>
        <dbReference type="ChEBI" id="CHEBI:78599"/>
        <dbReference type="ChEBI" id="CHEBI:78608"/>
        <dbReference type="EC" id="2.3.2.2"/>
    </reaction>
</comment>
<dbReference type="PANTHER" id="PTHR43881">
    <property type="entry name" value="GAMMA-GLUTAMYLTRANSPEPTIDASE (AFU_ORTHOLOGUE AFUA_4G13580)"/>
    <property type="match status" value="1"/>
</dbReference>
<dbReference type="InterPro" id="IPR000101">
    <property type="entry name" value="GGT_peptidase"/>
</dbReference>
<dbReference type="SUPFAM" id="SSF56235">
    <property type="entry name" value="N-terminal nucleophile aminohydrolases (Ntn hydrolases)"/>
    <property type="match status" value="1"/>
</dbReference>
<protein>
    <recommendedName>
        <fullName evidence="4">Glutathione hydrolase proenzyme</fullName>
        <ecNumber evidence="4">2.3.2.2</ecNumber>
        <ecNumber evidence="4">3.4.19.13</ecNumber>
    </recommendedName>
    <component>
        <recommendedName>
            <fullName evidence="4">Glutathione hydrolase large chain</fullName>
        </recommendedName>
    </component>
    <component>
        <recommendedName>
            <fullName evidence="4">Glutathione hydrolase small chain</fullName>
        </recommendedName>
    </component>
</protein>
<keyword evidence="4" id="KW-0317">Glutathione biosynthesis</keyword>
<keyword evidence="6" id="KW-1185">Reference proteome</keyword>
<dbReference type="EMBL" id="JACRTJ010000010">
    <property type="protein sequence ID" value="MBC8598404.1"/>
    <property type="molecule type" value="Genomic_DNA"/>
</dbReference>
<keyword evidence="4" id="KW-0378">Hydrolase</keyword>
<dbReference type="RefSeq" id="WP_262427042.1">
    <property type="nucleotide sequence ID" value="NZ_JACRTJ010000010.1"/>
</dbReference>
<reference evidence="5 6" key="1">
    <citation type="submission" date="2020-08" db="EMBL/GenBank/DDBJ databases">
        <title>Genome public.</title>
        <authorList>
            <person name="Liu C."/>
            <person name="Sun Q."/>
        </authorList>
    </citation>
    <scope>NUCLEOTIDE SEQUENCE [LARGE SCALE GENOMIC DNA]</scope>
    <source>
        <strain evidence="5 6">BX10</strain>
    </source>
</reference>
<dbReference type="Proteomes" id="UP000647491">
    <property type="component" value="Unassembled WGS sequence"/>
</dbReference>
<sequence>MDLHFDPLQYRYPSRRRLVYGRRGMVCASQPLAAQAGLDMIKKGGNAFDAALAAAACLAVVEPMSCNMGGDGFALIWHEGKLYGLNASGPAPALLSVDTLKQAGYTEMPKYGWGAVTVPGVTSGWAEINKRFGKLSLSQILEPAASYARDGFPVSPVVSALWNRLAESFKKELSPEFYEAWAADFTIGGRAPRAGEIFKYKGMAETLEELGRTNCESFYRGAIADAIDSYSRKTGGYLRKEDLAAYKAQWVEPITTNYRGYDVWEIPPNGHGIVVLMALNILEGMDLSAGHDDPETAHKIMEALKLAFTDGKRYVADPRAMKPTVEQLLSRDYAAKRRALIGSTALEPKPGTPYCGDTVYLNAADGDGNMISYIQSIYCGFGSGTVLPGTGIVFHNRGNNFTMDETMENCVAPGKKPYHTIIPGFLSKDGKAVGPFGVMGGFMQPQGHVQVLTNMIDFHMNPQEALDAPRWMWTGEKKISLERLYNSEMADKLTRTGHDITIPVNSLEFGRGQIILRDDDGTLCGATEPRTDGTVAVW</sequence>
<dbReference type="PRINTS" id="PR01210">
    <property type="entry name" value="GGTRANSPTASE"/>
</dbReference>
<comment type="pathway">
    <text evidence="4">Sulfur metabolism; glutathione metabolism.</text>
</comment>